<dbReference type="EMBL" id="KN839907">
    <property type="protein sequence ID" value="KIJ58878.1"/>
    <property type="molecule type" value="Genomic_DNA"/>
</dbReference>
<dbReference type="Gene3D" id="3.30.420.10">
    <property type="entry name" value="Ribonuclease H-like superfamily/Ribonuclease H"/>
    <property type="match status" value="1"/>
</dbReference>
<dbReference type="SUPFAM" id="SSF53098">
    <property type="entry name" value="Ribonuclease H-like"/>
    <property type="match status" value="1"/>
</dbReference>
<evidence type="ECO:0000313" key="2">
    <source>
        <dbReference type="Proteomes" id="UP000053820"/>
    </source>
</evidence>
<dbReference type="GO" id="GO:0003676">
    <property type="term" value="F:nucleic acid binding"/>
    <property type="evidence" value="ECO:0007669"/>
    <property type="project" value="InterPro"/>
</dbReference>
<sequence>MPLAKGKKYIVLARDNLSQYVEGQALQSATAKAVTNFVLEDIIYRYGYISQITLVNPLLGPIRCIIF</sequence>
<evidence type="ECO:0000313" key="1">
    <source>
        <dbReference type="EMBL" id="KIJ58878.1"/>
    </source>
</evidence>
<keyword evidence="2" id="KW-1185">Reference proteome</keyword>
<dbReference type="AlphaFoldDB" id="A0A0C9VZF6"/>
<reference evidence="1 2" key="1">
    <citation type="submission" date="2014-04" db="EMBL/GenBank/DDBJ databases">
        <title>Evolutionary Origins and Diversification of the Mycorrhizal Mutualists.</title>
        <authorList>
            <consortium name="DOE Joint Genome Institute"/>
            <consortium name="Mycorrhizal Genomics Consortium"/>
            <person name="Kohler A."/>
            <person name="Kuo A."/>
            <person name="Nagy L.G."/>
            <person name="Floudas D."/>
            <person name="Copeland A."/>
            <person name="Barry K.W."/>
            <person name="Cichocki N."/>
            <person name="Veneault-Fourrey C."/>
            <person name="LaButti K."/>
            <person name="Lindquist E.A."/>
            <person name="Lipzen A."/>
            <person name="Lundell T."/>
            <person name="Morin E."/>
            <person name="Murat C."/>
            <person name="Riley R."/>
            <person name="Ohm R."/>
            <person name="Sun H."/>
            <person name="Tunlid A."/>
            <person name="Henrissat B."/>
            <person name="Grigoriev I.V."/>
            <person name="Hibbett D.S."/>
            <person name="Martin F."/>
        </authorList>
    </citation>
    <scope>NUCLEOTIDE SEQUENCE [LARGE SCALE GENOMIC DNA]</scope>
    <source>
        <strain evidence="1 2">MD-312</strain>
    </source>
</reference>
<proteinExistence type="predicted"/>
<accession>A0A0C9VZF6</accession>
<gene>
    <name evidence="1" type="ORF">HYDPIDRAFT_101819</name>
</gene>
<name>A0A0C9VZF6_9AGAM</name>
<protein>
    <submittedName>
        <fullName evidence="1">Uncharacterized protein</fullName>
    </submittedName>
</protein>
<organism evidence="1 2">
    <name type="scientific">Hydnomerulius pinastri MD-312</name>
    <dbReference type="NCBI Taxonomy" id="994086"/>
    <lineage>
        <taxon>Eukaryota</taxon>
        <taxon>Fungi</taxon>
        <taxon>Dikarya</taxon>
        <taxon>Basidiomycota</taxon>
        <taxon>Agaricomycotina</taxon>
        <taxon>Agaricomycetes</taxon>
        <taxon>Agaricomycetidae</taxon>
        <taxon>Boletales</taxon>
        <taxon>Boletales incertae sedis</taxon>
        <taxon>Leucogyrophana</taxon>
    </lineage>
</organism>
<dbReference type="InterPro" id="IPR012337">
    <property type="entry name" value="RNaseH-like_sf"/>
</dbReference>
<dbReference type="InterPro" id="IPR036397">
    <property type="entry name" value="RNaseH_sf"/>
</dbReference>
<dbReference type="OrthoDB" id="2681938at2759"/>
<dbReference type="Proteomes" id="UP000053820">
    <property type="component" value="Unassembled WGS sequence"/>
</dbReference>
<dbReference type="HOGENOM" id="CLU_205460_0_0_1"/>